<dbReference type="InterPro" id="IPR005467">
    <property type="entry name" value="His_kinase_dom"/>
</dbReference>
<dbReference type="InterPro" id="IPR036890">
    <property type="entry name" value="HATPase_C_sf"/>
</dbReference>
<dbReference type="GO" id="GO:0004673">
    <property type="term" value="F:protein histidine kinase activity"/>
    <property type="evidence" value="ECO:0007669"/>
    <property type="project" value="UniProtKB-EC"/>
</dbReference>
<dbReference type="SMART" id="SM00091">
    <property type="entry name" value="PAS"/>
    <property type="match status" value="1"/>
</dbReference>
<keyword evidence="3" id="KW-0472">Membrane</keyword>
<evidence type="ECO:0000256" key="3">
    <source>
        <dbReference type="SAM" id="Phobius"/>
    </source>
</evidence>
<dbReference type="Pfam" id="PF13188">
    <property type="entry name" value="PAS_8"/>
    <property type="match status" value="1"/>
</dbReference>
<dbReference type="Gene3D" id="3.30.450.20">
    <property type="entry name" value="PAS domain"/>
    <property type="match status" value="1"/>
</dbReference>
<evidence type="ECO:0000259" key="4">
    <source>
        <dbReference type="PROSITE" id="PS50109"/>
    </source>
</evidence>
<dbReference type="AlphaFoldDB" id="A0A1I6L0V3"/>
<evidence type="ECO:0000313" key="6">
    <source>
        <dbReference type="EMBL" id="SFR97072.1"/>
    </source>
</evidence>
<dbReference type="PROSITE" id="PS50109">
    <property type="entry name" value="HIS_KIN"/>
    <property type="match status" value="1"/>
</dbReference>
<evidence type="ECO:0000256" key="1">
    <source>
        <dbReference type="ARBA" id="ARBA00000085"/>
    </source>
</evidence>
<evidence type="ECO:0000259" key="5">
    <source>
        <dbReference type="PROSITE" id="PS50112"/>
    </source>
</evidence>
<gene>
    <name evidence="6" type="ORF">SAMN05421771_0085</name>
</gene>
<dbReference type="EMBL" id="FOZL01000001">
    <property type="protein sequence ID" value="SFR97072.1"/>
    <property type="molecule type" value="Genomic_DNA"/>
</dbReference>
<organism evidence="6 7">
    <name type="scientific">Granulicella pectinivorans</name>
    <dbReference type="NCBI Taxonomy" id="474950"/>
    <lineage>
        <taxon>Bacteria</taxon>
        <taxon>Pseudomonadati</taxon>
        <taxon>Acidobacteriota</taxon>
        <taxon>Terriglobia</taxon>
        <taxon>Terriglobales</taxon>
        <taxon>Acidobacteriaceae</taxon>
        <taxon>Granulicella</taxon>
    </lineage>
</organism>
<dbReference type="STRING" id="474950.SAMN05421771_0085"/>
<dbReference type="SMART" id="SM00387">
    <property type="entry name" value="HATPase_c"/>
    <property type="match status" value="1"/>
</dbReference>
<dbReference type="PRINTS" id="PR00344">
    <property type="entry name" value="BCTRLSENSOR"/>
</dbReference>
<keyword evidence="7" id="KW-1185">Reference proteome</keyword>
<dbReference type="PANTHER" id="PTHR43065:SF42">
    <property type="entry name" value="TWO-COMPONENT SENSOR PPRA"/>
    <property type="match status" value="1"/>
</dbReference>
<dbReference type="PANTHER" id="PTHR43065">
    <property type="entry name" value="SENSOR HISTIDINE KINASE"/>
    <property type="match status" value="1"/>
</dbReference>
<reference evidence="6 7" key="1">
    <citation type="submission" date="2016-10" db="EMBL/GenBank/DDBJ databases">
        <authorList>
            <person name="de Groot N.N."/>
        </authorList>
    </citation>
    <scope>NUCLEOTIDE SEQUENCE [LARGE SCALE GENOMIC DNA]</scope>
    <source>
        <strain evidence="6 7">DSM 21001</strain>
    </source>
</reference>
<keyword evidence="3" id="KW-0812">Transmembrane</keyword>
<dbReference type="EC" id="2.7.13.3" evidence="2"/>
<dbReference type="SUPFAM" id="SSF55785">
    <property type="entry name" value="PYP-like sensor domain (PAS domain)"/>
    <property type="match status" value="1"/>
</dbReference>
<feature type="domain" description="PAS" evidence="5">
    <location>
        <begin position="127"/>
        <end position="163"/>
    </location>
</feature>
<accession>A0A1I6L0V3</accession>
<dbReference type="OrthoDB" id="9772100at2"/>
<feature type="transmembrane region" description="Helical" evidence="3">
    <location>
        <begin position="12"/>
        <end position="32"/>
    </location>
</feature>
<dbReference type="Gene3D" id="3.30.565.10">
    <property type="entry name" value="Histidine kinase-like ATPase, C-terminal domain"/>
    <property type="match status" value="1"/>
</dbReference>
<dbReference type="NCBIfam" id="TIGR00229">
    <property type="entry name" value="sensory_box"/>
    <property type="match status" value="1"/>
</dbReference>
<dbReference type="InterPro" id="IPR003594">
    <property type="entry name" value="HATPase_dom"/>
</dbReference>
<evidence type="ECO:0000313" key="7">
    <source>
        <dbReference type="Proteomes" id="UP000199024"/>
    </source>
</evidence>
<dbReference type="Pfam" id="PF02518">
    <property type="entry name" value="HATPase_c"/>
    <property type="match status" value="1"/>
</dbReference>
<dbReference type="Proteomes" id="UP000199024">
    <property type="component" value="Unassembled WGS sequence"/>
</dbReference>
<feature type="domain" description="Histidine kinase" evidence="4">
    <location>
        <begin position="261"/>
        <end position="465"/>
    </location>
</feature>
<dbReference type="SUPFAM" id="SSF55874">
    <property type="entry name" value="ATPase domain of HSP90 chaperone/DNA topoisomerase II/histidine kinase"/>
    <property type="match status" value="1"/>
</dbReference>
<dbReference type="InterPro" id="IPR004358">
    <property type="entry name" value="Sig_transdc_His_kin-like_C"/>
</dbReference>
<comment type="catalytic activity">
    <reaction evidence="1">
        <text>ATP + protein L-histidine = ADP + protein N-phospho-L-histidine.</text>
        <dbReference type="EC" id="2.7.13.3"/>
    </reaction>
</comment>
<keyword evidence="3" id="KW-1133">Transmembrane helix</keyword>
<dbReference type="RefSeq" id="WP_089835594.1">
    <property type="nucleotide sequence ID" value="NZ_FOZL01000001.1"/>
</dbReference>
<dbReference type="InterPro" id="IPR000014">
    <property type="entry name" value="PAS"/>
</dbReference>
<dbReference type="PROSITE" id="PS50112">
    <property type="entry name" value="PAS"/>
    <property type="match status" value="1"/>
</dbReference>
<sequence>MWAKIFKSRRPAYVVMEAVALMIVIAIVDLNIHAQVPLALVYLVPAAYAGTGLSRWQIPAFGALCTAIAEMADAFPWSVAQGIPRDALYFIAYTAAGLYVSEVLANRRREEEHLHEVELEGEARQQAEEQLRLLVTTSSIAIVTSDEQGRILQANDAAERLFGGGEKPLKLTGQGIAELIPALARAPSMGRGQRQLKTMMQCQGLRADLEPFFADVWFSTYRTAEGNRLTAMIVDSSKEIRDREEANLEQVLTGLRLLVGSVSHEIRNICAAIGFVQQKLATQRPDLVAQEDFKALQQLTTTLERLAAVELSQVKHQAGHVHLNRFLQDLRIIVGPSLREAGVSVDWDKGEDTAMVWADPQGLLQVFLNLIRNAEAALADRDDARLTLSVRKTKGFVQIRVADNGSGIADPDHLFNPFRTAKRKPGQLSMGLYLSRALVTSFHGDLRYEPNPAGAVFVVELLPVETVNESDAECCR</sequence>
<protein>
    <recommendedName>
        <fullName evidence="2">histidine kinase</fullName>
        <ecNumber evidence="2">2.7.13.3</ecNumber>
    </recommendedName>
</protein>
<dbReference type="InterPro" id="IPR035965">
    <property type="entry name" value="PAS-like_dom_sf"/>
</dbReference>
<dbReference type="CDD" id="cd00130">
    <property type="entry name" value="PAS"/>
    <property type="match status" value="1"/>
</dbReference>
<proteinExistence type="predicted"/>
<name>A0A1I6L0V3_9BACT</name>
<evidence type="ECO:0000256" key="2">
    <source>
        <dbReference type="ARBA" id="ARBA00012438"/>
    </source>
</evidence>